<keyword evidence="2" id="KW-1185">Reference proteome</keyword>
<reference evidence="3" key="1">
    <citation type="submission" date="2020-01" db="EMBL/GenBank/DDBJ databases">
        <authorList>
            <consortium name="DOE Joint Genome Institute"/>
            <person name="Haridas S."/>
            <person name="Albert R."/>
            <person name="Binder M."/>
            <person name="Bloem J."/>
            <person name="Labutti K."/>
            <person name="Salamov A."/>
            <person name="Andreopoulos B."/>
            <person name="Baker S.E."/>
            <person name="Barry K."/>
            <person name="Bills G."/>
            <person name="Bluhm B.H."/>
            <person name="Cannon C."/>
            <person name="Castanera R."/>
            <person name="Culley D.E."/>
            <person name="Daum C."/>
            <person name="Ezra D."/>
            <person name="Gonzalez J.B."/>
            <person name="Henrissat B."/>
            <person name="Kuo A."/>
            <person name="Liang C."/>
            <person name="Lipzen A."/>
            <person name="Lutzoni F."/>
            <person name="Magnuson J."/>
            <person name="Mondo S."/>
            <person name="Nolan M."/>
            <person name="Ohm R."/>
            <person name="Pangilinan J."/>
            <person name="Park H.-J."/>
            <person name="Ramirez L."/>
            <person name="Alfaro M."/>
            <person name="Sun H."/>
            <person name="Tritt A."/>
            <person name="Yoshinaga Y."/>
            <person name="Zwiers L.-H."/>
            <person name="Turgeon B.G."/>
            <person name="Goodwin S.B."/>
            <person name="Spatafora J.W."/>
            <person name="Crous P.W."/>
            <person name="Grigoriev I.V."/>
        </authorList>
    </citation>
    <scope>NUCLEOTIDE SEQUENCE</scope>
    <source>
        <strain evidence="3">CBS 342.82</strain>
    </source>
</reference>
<feature type="compositionally biased region" description="Polar residues" evidence="1">
    <location>
        <begin position="201"/>
        <end position="220"/>
    </location>
</feature>
<feature type="compositionally biased region" description="Basic residues" evidence="1">
    <location>
        <begin position="167"/>
        <end position="176"/>
    </location>
</feature>
<proteinExistence type="predicted"/>
<reference evidence="3" key="2">
    <citation type="submission" date="2020-04" db="EMBL/GenBank/DDBJ databases">
        <authorList>
            <consortium name="NCBI Genome Project"/>
        </authorList>
    </citation>
    <scope>NUCLEOTIDE SEQUENCE</scope>
    <source>
        <strain evidence="3">CBS 342.82</strain>
    </source>
</reference>
<reference evidence="3" key="3">
    <citation type="submission" date="2025-08" db="UniProtKB">
        <authorList>
            <consortium name="RefSeq"/>
        </authorList>
    </citation>
    <scope>IDENTIFICATION</scope>
    <source>
        <strain evidence="3">CBS 342.82</strain>
    </source>
</reference>
<evidence type="ECO:0000313" key="2">
    <source>
        <dbReference type="Proteomes" id="UP000504637"/>
    </source>
</evidence>
<accession>A0A6J3M3X4</accession>
<feature type="compositionally biased region" description="Basic residues" evidence="1">
    <location>
        <begin position="93"/>
        <end position="105"/>
    </location>
</feature>
<dbReference type="RefSeq" id="XP_033459756.1">
    <property type="nucleotide sequence ID" value="XM_033604809.1"/>
</dbReference>
<name>A0A6J3M3X4_9PEZI</name>
<evidence type="ECO:0000256" key="1">
    <source>
        <dbReference type="SAM" id="MobiDB-lite"/>
    </source>
</evidence>
<dbReference type="GeneID" id="54362609"/>
<dbReference type="Proteomes" id="UP000504637">
    <property type="component" value="Unplaced"/>
</dbReference>
<dbReference type="AlphaFoldDB" id="A0A6J3M3X4"/>
<protein>
    <submittedName>
        <fullName evidence="3">Uncharacterized protein</fullName>
    </submittedName>
</protein>
<feature type="compositionally biased region" description="Basic and acidic residues" evidence="1">
    <location>
        <begin position="76"/>
        <end position="85"/>
    </location>
</feature>
<feature type="region of interest" description="Disordered" evidence="1">
    <location>
        <begin position="165"/>
        <end position="220"/>
    </location>
</feature>
<feature type="compositionally biased region" description="Low complexity" evidence="1">
    <location>
        <begin position="120"/>
        <end position="143"/>
    </location>
</feature>
<sequence length="242" mass="26502">MLFDGAGVRLSCQSCAPSPHVHALLACLLAALVVDRGSTFVRKIQPGQDMCVLRRSHRVFLRQGDSSPLRFCVTPGREREHERGGTETTFSHARNRTERRKRKKIISIYRIPPLPKPTKKPLSCPAAAAAAPSSSSSSPRRPSQTQTNNHPVLCCAVPLSVSSRAHVTTHRGRRYQHQPTNRPHNISSRPTPSHPHARSNPDLNVTGTGTQLPAPSNKQCPQCERRACLSPDGLAGIDLSFN</sequence>
<feature type="compositionally biased region" description="Polar residues" evidence="1">
    <location>
        <begin position="177"/>
        <end position="191"/>
    </location>
</feature>
<evidence type="ECO:0000313" key="3">
    <source>
        <dbReference type="RefSeq" id="XP_033459756.1"/>
    </source>
</evidence>
<organism evidence="3">
    <name type="scientific">Dissoconium aciculare CBS 342.82</name>
    <dbReference type="NCBI Taxonomy" id="1314786"/>
    <lineage>
        <taxon>Eukaryota</taxon>
        <taxon>Fungi</taxon>
        <taxon>Dikarya</taxon>
        <taxon>Ascomycota</taxon>
        <taxon>Pezizomycotina</taxon>
        <taxon>Dothideomycetes</taxon>
        <taxon>Dothideomycetidae</taxon>
        <taxon>Mycosphaerellales</taxon>
        <taxon>Dissoconiaceae</taxon>
        <taxon>Dissoconium</taxon>
    </lineage>
</organism>
<gene>
    <name evidence="3" type="ORF">K489DRAFT_380093</name>
</gene>
<feature type="region of interest" description="Disordered" evidence="1">
    <location>
        <begin position="76"/>
        <end position="149"/>
    </location>
</feature>